<proteinExistence type="predicted"/>
<dbReference type="InterPro" id="IPR050664">
    <property type="entry name" value="Octanoyltrans_LipM/LipL"/>
</dbReference>
<dbReference type="Gene3D" id="3.30.930.10">
    <property type="entry name" value="Bira Bifunctional Protein, Domain 2"/>
    <property type="match status" value="1"/>
</dbReference>
<dbReference type="GeneID" id="68856165"/>
<dbReference type="AlphaFoldDB" id="A0A897N2K8"/>
<dbReference type="Proteomes" id="UP000663525">
    <property type="component" value="Chromosome"/>
</dbReference>
<sequence>MNLRVVDTGRYSEPVQQALERVLTDRLAAGEIEPTLRFWYRDGPAVPLGRFQAYADEVATDYVEEHDIDVVRRITGGGAMYVEPGAVITYSLYLPREAVSGDVEASYAELDQFTLDALRDLGLEVRHEPLNDIAHPEGKIGGAAQLRTDDAVLHHTTMSYELDIAEMLRVLRIGEQKVSDKAITSAEKRVARISDHIDADRSEVIDAMIDAAADRYDVFEGGLSETVLTEARALADEQFDTDEWNRQL</sequence>
<protein>
    <submittedName>
        <fullName evidence="2">Lipoate-protein ligase A</fullName>
    </submittedName>
</protein>
<dbReference type="GO" id="GO:0016874">
    <property type="term" value="F:ligase activity"/>
    <property type="evidence" value="ECO:0007669"/>
    <property type="project" value="UniProtKB-KW"/>
</dbReference>
<gene>
    <name evidence="2" type="primary">lplA</name>
    <name evidence="2" type="ORF">HSR121_2617</name>
</gene>
<dbReference type="EMBL" id="CP064787">
    <property type="protein sequence ID" value="QSG06937.1"/>
    <property type="molecule type" value="Genomic_DNA"/>
</dbReference>
<dbReference type="PROSITE" id="PS51733">
    <property type="entry name" value="BPL_LPL_CATALYTIC"/>
    <property type="match status" value="1"/>
</dbReference>
<name>A0A897N2K8_9EURY</name>
<dbReference type="CDD" id="cd16443">
    <property type="entry name" value="LplA"/>
    <property type="match status" value="1"/>
</dbReference>
<dbReference type="SUPFAM" id="SSF55681">
    <property type="entry name" value="Class II aaRS and biotin synthetases"/>
    <property type="match status" value="1"/>
</dbReference>
<accession>A0A897N2K8</accession>
<feature type="domain" description="BPL/LPL catalytic" evidence="1">
    <location>
        <begin position="30"/>
        <end position="220"/>
    </location>
</feature>
<evidence type="ECO:0000259" key="1">
    <source>
        <dbReference type="PROSITE" id="PS51733"/>
    </source>
</evidence>
<dbReference type="InterPro" id="IPR045864">
    <property type="entry name" value="aa-tRNA-synth_II/BPL/LPL"/>
</dbReference>
<reference evidence="2" key="1">
    <citation type="submission" date="2020-11" db="EMBL/GenBank/DDBJ databases">
        <title>Carbohydrate-dependent, anaerobic sulfur respiration: A novel catabolism in halophilic archaea.</title>
        <authorList>
            <person name="Sorokin D.Y."/>
            <person name="Messina E."/>
            <person name="Smedile F."/>
            <person name="La Cono V."/>
            <person name="Hallsworth J.E."/>
            <person name="Yakimov M.M."/>
        </authorList>
    </citation>
    <scope>NUCLEOTIDE SEQUENCE</scope>
    <source>
        <strain evidence="2">HSR12-1</strain>
    </source>
</reference>
<dbReference type="InterPro" id="IPR004143">
    <property type="entry name" value="BPL_LPL_catalytic"/>
</dbReference>
<dbReference type="Pfam" id="PF21948">
    <property type="entry name" value="LplA-B_cat"/>
    <property type="match status" value="1"/>
</dbReference>
<evidence type="ECO:0000313" key="3">
    <source>
        <dbReference type="Proteomes" id="UP000663525"/>
    </source>
</evidence>
<dbReference type="PANTHER" id="PTHR43679">
    <property type="entry name" value="OCTANOYLTRANSFERASE LIPM-RELATED"/>
    <property type="match status" value="1"/>
</dbReference>
<dbReference type="PANTHER" id="PTHR43679:SF2">
    <property type="entry name" value="OCTANOYL-[GCVH]:PROTEIN N-OCTANOYLTRANSFERASE"/>
    <property type="match status" value="1"/>
</dbReference>
<evidence type="ECO:0000313" key="2">
    <source>
        <dbReference type="EMBL" id="QSG06937.1"/>
    </source>
</evidence>
<organism evidence="2 3">
    <name type="scientific">Halapricum desulfuricans</name>
    <dbReference type="NCBI Taxonomy" id="2841257"/>
    <lineage>
        <taxon>Archaea</taxon>
        <taxon>Methanobacteriati</taxon>
        <taxon>Methanobacteriota</taxon>
        <taxon>Stenosarchaea group</taxon>
        <taxon>Halobacteria</taxon>
        <taxon>Halobacteriales</taxon>
        <taxon>Haloarculaceae</taxon>
        <taxon>Halapricum</taxon>
    </lineage>
</organism>
<keyword evidence="2" id="KW-0436">Ligase</keyword>
<dbReference type="RefSeq" id="WP_229113412.1">
    <property type="nucleotide sequence ID" value="NZ_CP064787.1"/>
</dbReference>